<dbReference type="InterPro" id="IPR000730">
    <property type="entry name" value="Pr_cel_nuc_antig"/>
</dbReference>
<dbReference type="Gene3D" id="3.70.10.10">
    <property type="match status" value="1"/>
</dbReference>
<keyword evidence="8" id="KW-1185">Reference proteome</keyword>
<reference evidence="8" key="2">
    <citation type="submission" date="2016-11" db="EMBL/GenBank/DDBJ databases">
        <authorList>
            <person name="Varghese N."/>
            <person name="Submissions S."/>
        </authorList>
    </citation>
    <scope>NUCLEOTIDE SEQUENCE [LARGE SCALE GENOMIC DNA]</scope>
    <source>
        <strain evidence="8">DX253</strain>
    </source>
</reference>
<comment type="similarity">
    <text evidence="3">Belongs to the PCNA family.</text>
</comment>
<dbReference type="RefSeq" id="WP_007980131.1">
    <property type="nucleotide sequence ID" value="NZ_AEMG01000009.1"/>
</dbReference>
<evidence type="ECO:0000259" key="4">
    <source>
        <dbReference type="Pfam" id="PF00705"/>
    </source>
</evidence>
<keyword evidence="1 3" id="KW-0235">DNA replication</keyword>
<dbReference type="PATRIC" id="fig|797209.4.peg.2391"/>
<keyword evidence="2 3" id="KW-0238">DNA-binding</keyword>
<evidence type="ECO:0000313" key="7">
    <source>
        <dbReference type="Proteomes" id="UP000003751"/>
    </source>
</evidence>
<reference evidence="6" key="3">
    <citation type="submission" date="2016-11" db="EMBL/GenBank/DDBJ databases">
        <authorList>
            <person name="Jaros S."/>
            <person name="Januszkiewicz K."/>
            <person name="Wedrychowicz H."/>
        </authorList>
    </citation>
    <scope>NUCLEOTIDE SEQUENCE [LARGE SCALE GENOMIC DNA]</scope>
    <source>
        <strain evidence="6">DX253</strain>
    </source>
</reference>
<proteinExistence type="inferred from homology"/>
<dbReference type="Pfam" id="PF00705">
    <property type="entry name" value="PCNA_N"/>
    <property type="match status" value="1"/>
</dbReference>
<evidence type="ECO:0000313" key="8">
    <source>
        <dbReference type="Proteomes" id="UP000184203"/>
    </source>
</evidence>
<dbReference type="EMBL" id="FRAN01000003">
    <property type="protein sequence ID" value="SHK92446.1"/>
    <property type="molecule type" value="Genomic_DNA"/>
</dbReference>
<evidence type="ECO:0000256" key="2">
    <source>
        <dbReference type="ARBA" id="ARBA00023125"/>
    </source>
</evidence>
<protein>
    <recommendedName>
        <fullName evidence="3">DNA polymerase sliding clamp</fullName>
    </recommendedName>
    <alternativeName>
        <fullName evidence="3">Proliferating cell nuclear antigen homolog</fullName>
        <shortName evidence="3">PCNA</shortName>
    </alternativeName>
</protein>
<dbReference type="InterPro" id="IPR022648">
    <property type="entry name" value="Pr_cel_nuc_antig_N"/>
</dbReference>
<comment type="subunit">
    <text evidence="3">Homotrimer. The subunits circularize to form a toroid; DNA passes through its center. Replication factor C (RFC) is required to load the toroid on the DNA.</text>
</comment>
<dbReference type="NCBIfam" id="NF002222">
    <property type="entry name" value="PRK01115.1-5"/>
    <property type="match status" value="1"/>
</dbReference>
<dbReference type="STRING" id="797209.GCA_000376445_02366"/>
<sequence length="265" mass="28491">MDETGTRARQADAGDQLLHVVVDAETIQTTVALVDALVDECHLYFDEDGIRIPAMDPATVAAVNLTLGRSAFEAYETEDAHIGVDLSRLGDIVGMADRGQLLSFTLDSETRKLEIRIGELTYALALLDPGTVRSPPEATDVEFEFTGSVVTESGELSRAVKAADMVSNHVTLGIDEERDSFYAEATGDTDDVSLAVPADELVDFSPGDAHSLFSIDYLRAIDRAMPKTPEVNLELGIDIPLAVRYPFADGAGSVEYLVSPRIAAN</sequence>
<evidence type="ECO:0000256" key="3">
    <source>
        <dbReference type="HAMAP-Rule" id="MF_00317"/>
    </source>
</evidence>
<dbReference type="eggNOG" id="arCOG00488">
    <property type="taxonomic scope" value="Archaea"/>
</dbReference>
<reference evidence="5 7" key="1">
    <citation type="journal article" date="2014" name="ISME J.">
        <title>Trehalose/2-sulfotrehalose biosynthesis and glycine-betaine uptake are widely spread mechanisms for osmoadaptation in the Halobacteriales.</title>
        <authorList>
            <person name="Youssef N.H."/>
            <person name="Savage-Ashlock K.N."/>
            <person name="McCully A.L."/>
            <person name="Luedtke B."/>
            <person name="Shaw E.I."/>
            <person name="Hoff W.D."/>
            <person name="Elshahed M.S."/>
        </authorList>
    </citation>
    <scope>NUCLEOTIDE SEQUENCE [LARGE SCALE GENOMIC DNA]</scope>
    <source>
        <strain evidence="5 7">DX253</strain>
    </source>
</reference>
<dbReference type="Proteomes" id="UP000184203">
    <property type="component" value="Unassembled WGS sequence"/>
</dbReference>
<dbReference type="AlphaFoldDB" id="E7QUE9"/>
<dbReference type="PANTHER" id="PTHR11352">
    <property type="entry name" value="PROLIFERATING CELL NUCLEAR ANTIGEN"/>
    <property type="match status" value="1"/>
</dbReference>
<accession>E7QUE9</accession>
<dbReference type="InterPro" id="IPR046938">
    <property type="entry name" value="DNA_clamp_sf"/>
</dbReference>
<dbReference type="PANTHER" id="PTHR11352:SF0">
    <property type="entry name" value="PROLIFERATING CELL NUCLEAR ANTIGEN"/>
    <property type="match status" value="1"/>
</dbReference>
<dbReference type="GO" id="GO:0030337">
    <property type="term" value="F:DNA polymerase processivity factor activity"/>
    <property type="evidence" value="ECO:0007669"/>
    <property type="project" value="UniProtKB-UniRule"/>
</dbReference>
<organism evidence="5 7">
    <name type="scientific">Haladaptatus paucihalophilus DX253</name>
    <dbReference type="NCBI Taxonomy" id="797209"/>
    <lineage>
        <taxon>Archaea</taxon>
        <taxon>Methanobacteriati</taxon>
        <taxon>Methanobacteriota</taxon>
        <taxon>Stenosarchaea group</taxon>
        <taxon>Halobacteria</taxon>
        <taxon>Halobacteriales</taxon>
        <taxon>Haladaptataceae</taxon>
        <taxon>Haladaptatus</taxon>
    </lineage>
</organism>
<feature type="domain" description="Proliferating cell nuclear antigen PCNA N-terminal" evidence="4">
    <location>
        <begin position="32"/>
        <end position="107"/>
    </location>
</feature>
<evidence type="ECO:0000256" key="1">
    <source>
        <dbReference type="ARBA" id="ARBA00022705"/>
    </source>
</evidence>
<dbReference type="GO" id="GO:0006272">
    <property type="term" value="P:leading strand elongation"/>
    <property type="evidence" value="ECO:0007669"/>
    <property type="project" value="TreeGrafter"/>
</dbReference>
<evidence type="ECO:0000313" key="5">
    <source>
        <dbReference type="EMBL" id="EFW92228.1"/>
    </source>
</evidence>
<name>E7QUE9_HALPU</name>
<dbReference type="GO" id="GO:0003677">
    <property type="term" value="F:DNA binding"/>
    <property type="evidence" value="ECO:0007669"/>
    <property type="project" value="UniProtKB-UniRule"/>
</dbReference>
<dbReference type="OrthoDB" id="14749at2157"/>
<comment type="function">
    <text evidence="3">Sliding clamp subunit that acts as a moving platform for DNA processing. Responsible for tethering the catalytic subunit of DNA polymerase and other proteins to DNA during high-speed replication.</text>
</comment>
<dbReference type="Proteomes" id="UP000003751">
    <property type="component" value="Unassembled WGS sequence"/>
</dbReference>
<dbReference type="CDD" id="cd00577">
    <property type="entry name" value="PCNA"/>
    <property type="match status" value="1"/>
</dbReference>
<dbReference type="SUPFAM" id="SSF55979">
    <property type="entry name" value="DNA clamp"/>
    <property type="match status" value="2"/>
</dbReference>
<evidence type="ECO:0000313" key="6">
    <source>
        <dbReference type="EMBL" id="SHK92446.1"/>
    </source>
</evidence>
<dbReference type="GO" id="GO:0006275">
    <property type="term" value="P:regulation of DNA replication"/>
    <property type="evidence" value="ECO:0007669"/>
    <property type="project" value="UniProtKB-UniRule"/>
</dbReference>
<gene>
    <name evidence="3" type="primary">pcn</name>
    <name evidence="6" type="ORF">SAMN05444342_2637</name>
    <name evidence="5" type="ORF">ZOD2009_12145</name>
</gene>
<dbReference type="EMBL" id="AEMG01000009">
    <property type="protein sequence ID" value="EFW92228.1"/>
    <property type="molecule type" value="Genomic_DNA"/>
</dbReference>
<dbReference type="HAMAP" id="MF_00317">
    <property type="entry name" value="DNApol_clamp_arch"/>
    <property type="match status" value="1"/>
</dbReference>